<keyword evidence="3" id="KW-1185">Reference proteome</keyword>
<keyword evidence="1" id="KW-0808">Transferase</keyword>
<dbReference type="AlphaFoldDB" id="A0A5C5ZN88"/>
<dbReference type="InterPro" id="IPR027417">
    <property type="entry name" value="P-loop_NTPase"/>
</dbReference>
<dbReference type="Pfam" id="PF13469">
    <property type="entry name" value="Sulfotransfer_3"/>
    <property type="match status" value="1"/>
</dbReference>
<sequence>MTDDELLRRPIVVLGAPRSGTTVLSQLLRHHPDLCLIDEPRVTWKYGNDRRSDLLRAEHARPEVRRHIRHSFAQQVRASGRSRLVEKTPSNSLRAPFVDRVLDDAIFIHMMRDGRQSVLSIREYWKNHSTGVPRAHLMRRLKEIRPGQIPHYARELFKRVAGKLAPGAAGTPVWGPRIPGLETIVRDQGLLAACAAQWRSCVEAACRDGRHLPHDRYTECRLEDFDEQELRRLLHFADLSVAPEVIDAYRDGFDSRQPGGRTKGANDDDVARVEELIAPTVAWLATLDRADRHKFLPID</sequence>
<dbReference type="InterPro" id="IPR026634">
    <property type="entry name" value="TPST-like"/>
</dbReference>
<dbReference type="Proteomes" id="UP000315440">
    <property type="component" value="Unassembled WGS sequence"/>
</dbReference>
<dbReference type="OrthoDB" id="5432096at2"/>
<accession>A0A5C5ZN88</accession>
<comment type="caution">
    <text evidence="2">The sequence shown here is derived from an EMBL/GenBank/DDBJ whole genome shotgun (WGS) entry which is preliminary data.</text>
</comment>
<dbReference type="EMBL" id="SJPQ01000002">
    <property type="protein sequence ID" value="TWT88974.1"/>
    <property type="molecule type" value="Genomic_DNA"/>
</dbReference>
<name>A0A5C5ZN88_9BACT</name>
<evidence type="ECO:0008006" key="4">
    <source>
        <dbReference type="Google" id="ProtNLM"/>
    </source>
</evidence>
<dbReference type="PANTHER" id="PTHR12788">
    <property type="entry name" value="PROTEIN-TYROSINE SULFOTRANSFERASE 2"/>
    <property type="match status" value="1"/>
</dbReference>
<gene>
    <name evidence="2" type="ORF">Mal64_24650</name>
</gene>
<protein>
    <recommendedName>
        <fullName evidence="4">Sulfotransferase domain protein</fullName>
    </recommendedName>
</protein>
<dbReference type="SUPFAM" id="SSF52540">
    <property type="entry name" value="P-loop containing nucleoside triphosphate hydrolases"/>
    <property type="match status" value="1"/>
</dbReference>
<evidence type="ECO:0000313" key="2">
    <source>
        <dbReference type="EMBL" id="TWT88974.1"/>
    </source>
</evidence>
<dbReference type="GO" id="GO:0008476">
    <property type="term" value="F:protein-tyrosine sulfotransferase activity"/>
    <property type="evidence" value="ECO:0007669"/>
    <property type="project" value="InterPro"/>
</dbReference>
<dbReference type="PANTHER" id="PTHR12788:SF10">
    <property type="entry name" value="PROTEIN-TYROSINE SULFOTRANSFERASE"/>
    <property type="match status" value="1"/>
</dbReference>
<reference evidence="2 3" key="1">
    <citation type="submission" date="2019-02" db="EMBL/GenBank/DDBJ databases">
        <title>Deep-cultivation of Planctomycetes and their phenomic and genomic characterization uncovers novel biology.</title>
        <authorList>
            <person name="Wiegand S."/>
            <person name="Jogler M."/>
            <person name="Boedeker C."/>
            <person name="Pinto D."/>
            <person name="Vollmers J."/>
            <person name="Rivas-Marin E."/>
            <person name="Kohn T."/>
            <person name="Peeters S.H."/>
            <person name="Heuer A."/>
            <person name="Rast P."/>
            <person name="Oberbeckmann S."/>
            <person name="Bunk B."/>
            <person name="Jeske O."/>
            <person name="Meyerdierks A."/>
            <person name="Storesund J.E."/>
            <person name="Kallscheuer N."/>
            <person name="Luecker S."/>
            <person name="Lage O.M."/>
            <person name="Pohl T."/>
            <person name="Merkel B.J."/>
            <person name="Hornburger P."/>
            <person name="Mueller R.-W."/>
            <person name="Bruemmer F."/>
            <person name="Labrenz M."/>
            <person name="Spormann A.M."/>
            <person name="Op Den Camp H."/>
            <person name="Overmann J."/>
            <person name="Amann R."/>
            <person name="Jetten M.S.M."/>
            <person name="Mascher T."/>
            <person name="Medema M.H."/>
            <person name="Devos D.P."/>
            <person name="Kaster A.-K."/>
            <person name="Ovreas L."/>
            <person name="Rohde M."/>
            <person name="Galperin M.Y."/>
            <person name="Jogler C."/>
        </authorList>
    </citation>
    <scope>NUCLEOTIDE SEQUENCE [LARGE SCALE GENOMIC DNA]</scope>
    <source>
        <strain evidence="2 3">Mal64</strain>
    </source>
</reference>
<dbReference type="Gene3D" id="3.40.50.300">
    <property type="entry name" value="P-loop containing nucleotide triphosphate hydrolases"/>
    <property type="match status" value="1"/>
</dbReference>
<evidence type="ECO:0000256" key="1">
    <source>
        <dbReference type="ARBA" id="ARBA00022679"/>
    </source>
</evidence>
<dbReference type="RefSeq" id="WP_146400482.1">
    <property type="nucleotide sequence ID" value="NZ_SJPQ01000002.1"/>
</dbReference>
<proteinExistence type="predicted"/>
<evidence type="ECO:0000313" key="3">
    <source>
        <dbReference type="Proteomes" id="UP000315440"/>
    </source>
</evidence>
<organism evidence="2 3">
    <name type="scientific">Pseudobythopirellula maris</name>
    <dbReference type="NCBI Taxonomy" id="2527991"/>
    <lineage>
        <taxon>Bacteria</taxon>
        <taxon>Pseudomonadati</taxon>
        <taxon>Planctomycetota</taxon>
        <taxon>Planctomycetia</taxon>
        <taxon>Pirellulales</taxon>
        <taxon>Lacipirellulaceae</taxon>
        <taxon>Pseudobythopirellula</taxon>
    </lineage>
</organism>